<evidence type="ECO:0000259" key="13">
    <source>
        <dbReference type="PROSITE" id="PS50836"/>
    </source>
</evidence>
<feature type="domain" description="Reelin" evidence="15">
    <location>
        <begin position="13"/>
        <end position="187"/>
    </location>
</feature>
<dbReference type="InterPro" id="IPR051237">
    <property type="entry name" value="Ferric-chelate_Red/DefProt"/>
</dbReference>
<reference evidence="16" key="3">
    <citation type="submission" date="2025-09" db="UniProtKB">
        <authorList>
            <consortium name="Ensembl"/>
        </authorList>
    </citation>
    <scope>IDENTIFICATION</scope>
</reference>
<proteinExistence type="inferred from homology"/>
<evidence type="ECO:0000259" key="15">
    <source>
        <dbReference type="PROSITE" id="PS51019"/>
    </source>
</evidence>
<dbReference type="Gene3D" id="1.20.120.1770">
    <property type="match status" value="1"/>
</dbReference>
<feature type="transmembrane region" description="Helical" evidence="11">
    <location>
        <begin position="385"/>
        <end position="406"/>
    </location>
</feature>
<evidence type="ECO:0000256" key="3">
    <source>
        <dbReference type="ARBA" id="ARBA00009195"/>
    </source>
</evidence>
<dbReference type="AlphaFoldDB" id="A0A4W5LZQ2"/>
<evidence type="ECO:0000256" key="4">
    <source>
        <dbReference type="ARBA" id="ARBA00022448"/>
    </source>
</evidence>
<dbReference type="InterPro" id="IPR042307">
    <property type="entry name" value="Reeler_sf"/>
</dbReference>
<feature type="chain" id="PRO_5021238102" evidence="12">
    <location>
        <begin position="23"/>
        <end position="580"/>
    </location>
</feature>
<feature type="transmembrane region" description="Helical" evidence="11">
    <location>
        <begin position="489"/>
        <end position="512"/>
    </location>
</feature>
<accession>A0A4W5LZQ2</accession>
<dbReference type="InterPro" id="IPR005018">
    <property type="entry name" value="DOMON_domain"/>
</dbReference>
<dbReference type="Proteomes" id="UP000314982">
    <property type="component" value="Unassembled WGS sequence"/>
</dbReference>
<keyword evidence="10" id="KW-0325">Glycoprotein</keyword>
<feature type="signal peptide" evidence="12">
    <location>
        <begin position="1"/>
        <end position="22"/>
    </location>
</feature>
<dbReference type="PANTHER" id="PTHR45828">
    <property type="entry name" value="CYTOCHROME B561/FERRIC REDUCTASE TRANSMEMBRANE"/>
    <property type="match status" value="1"/>
</dbReference>
<dbReference type="InterPro" id="IPR006593">
    <property type="entry name" value="Cyt_b561/ferric_Rdtase_TM"/>
</dbReference>
<evidence type="ECO:0000256" key="11">
    <source>
        <dbReference type="SAM" id="Phobius"/>
    </source>
</evidence>
<evidence type="ECO:0000256" key="1">
    <source>
        <dbReference type="ARBA" id="ARBA00001970"/>
    </source>
</evidence>
<keyword evidence="6" id="KW-0249">Electron transport</keyword>
<dbReference type="PROSITE" id="PS50836">
    <property type="entry name" value="DOMON"/>
    <property type="match status" value="1"/>
</dbReference>
<feature type="domain" description="DOMON" evidence="13">
    <location>
        <begin position="226"/>
        <end position="342"/>
    </location>
</feature>
<sequence length="580" mass="63735">MPGPHLLLVVVVAVCLIKTASGFANGKVSRACGDMMPQHGHDSSSKPAPYNITLDKLTFSPGDHITVTLLVVPTSGSISFKGFLIEARDAGNPDGPAVGSFSLLNHSESQLLHCGHTQVEMMLPDLNYILHDCWKHKISIVKLWLSGITIRLATVVQKYKVYWVQIPGPVVSLNGVTGVPPPNPTPTTTAAVTTTLSALTRPFSSEGCGRSKSCLRDPVGCDPGRDPLCFFLSFTPEERTVLFELSGPADGYLSFALSLDKWMGNDDIYLCVRDGDSVDINAAYVSGRTHPELASKNVLSDTAWQLADGVIQCRFRRDIFLPRQIESRFSLDQSYFLFIAHGRAGDGVIHRHDRQPLISTHQTVITGPPKNLAGSRSPLLIKFHGVFMLVAWMTTVTTGVIIARYFKHDWPETRLFGRRLWFQVHRALMTLTVLLTCVGFSLPFIYRGGWSRHAGSHPYLGCTVMALSFIQPIMALLRPATDSSRRYIFNWMHLGTGTIARILAVVAIFLGIQQQALLLPGPWSNGVLAGCVVWGVLVDLLLEFHSKAVIVSRFKKIVLAVFLLGNVGFLSVLLNTIRNV</sequence>
<dbReference type="GeneTree" id="ENSGT00940000157704"/>
<evidence type="ECO:0000256" key="8">
    <source>
        <dbReference type="ARBA" id="ARBA00023004"/>
    </source>
</evidence>
<dbReference type="CDD" id="cd09628">
    <property type="entry name" value="DOMON_SDR_2_like"/>
    <property type="match status" value="1"/>
</dbReference>
<feature type="transmembrane region" description="Helical" evidence="11">
    <location>
        <begin position="524"/>
        <end position="545"/>
    </location>
</feature>
<dbReference type="PANTHER" id="PTHR45828:SF3">
    <property type="entry name" value="FERRIC-CHELATE REDUCTASE 1"/>
    <property type="match status" value="1"/>
</dbReference>
<dbReference type="PROSITE" id="PS51019">
    <property type="entry name" value="REELIN"/>
    <property type="match status" value="1"/>
</dbReference>
<feature type="domain" description="Cytochrome b561" evidence="14">
    <location>
        <begin position="346"/>
        <end position="553"/>
    </location>
</feature>
<evidence type="ECO:0000256" key="7">
    <source>
        <dbReference type="ARBA" id="ARBA00022989"/>
    </source>
</evidence>
<dbReference type="GO" id="GO:0016020">
    <property type="term" value="C:membrane"/>
    <property type="evidence" value="ECO:0007669"/>
    <property type="project" value="UniProtKB-SubCell"/>
</dbReference>
<name>A0A4W5LZQ2_9TELE</name>
<evidence type="ECO:0000256" key="6">
    <source>
        <dbReference type="ARBA" id="ARBA00022982"/>
    </source>
</evidence>
<dbReference type="Pfam" id="PF02014">
    <property type="entry name" value="Reeler"/>
    <property type="match status" value="1"/>
</dbReference>
<reference evidence="17" key="1">
    <citation type="submission" date="2018-06" db="EMBL/GenBank/DDBJ databases">
        <title>Genome assembly of Danube salmon.</title>
        <authorList>
            <person name="Macqueen D.J."/>
            <person name="Gundappa M.K."/>
        </authorList>
    </citation>
    <scope>NUCLEOTIDE SEQUENCE [LARGE SCALE GENOMIC DNA]</scope>
</reference>
<comment type="cofactor">
    <cofactor evidence="1">
        <name>heme b</name>
        <dbReference type="ChEBI" id="CHEBI:60344"/>
    </cofactor>
</comment>
<feature type="transmembrane region" description="Helical" evidence="11">
    <location>
        <begin position="557"/>
        <end position="577"/>
    </location>
</feature>
<dbReference type="CDD" id="cd08760">
    <property type="entry name" value="Cyt_b561_FRRS1_like"/>
    <property type="match status" value="1"/>
</dbReference>
<evidence type="ECO:0000256" key="2">
    <source>
        <dbReference type="ARBA" id="ARBA00004141"/>
    </source>
</evidence>
<dbReference type="CDD" id="cd08544">
    <property type="entry name" value="Reeler"/>
    <property type="match status" value="1"/>
</dbReference>
<dbReference type="Pfam" id="PF03351">
    <property type="entry name" value="DOMON"/>
    <property type="match status" value="1"/>
</dbReference>
<evidence type="ECO:0000259" key="14">
    <source>
        <dbReference type="PROSITE" id="PS50939"/>
    </source>
</evidence>
<evidence type="ECO:0000313" key="17">
    <source>
        <dbReference type="Proteomes" id="UP000314982"/>
    </source>
</evidence>
<dbReference type="InterPro" id="IPR002861">
    <property type="entry name" value="Reeler_dom"/>
</dbReference>
<keyword evidence="5 11" id="KW-0812">Transmembrane</keyword>
<evidence type="ECO:0000256" key="10">
    <source>
        <dbReference type="ARBA" id="ARBA00023180"/>
    </source>
</evidence>
<dbReference type="Pfam" id="PF03188">
    <property type="entry name" value="Cytochrom_B561"/>
    <property type="match status" value="1"/>
</dbReference>
<feature type="transmembrane region" description="Helical" evidence="11">
    <location>
        <begin position="427"/>
        <end position="446"/>
    </location>
</feature>
<evidence type="ECO:0000313" key="16">
    <source>
        <dbReference type="Ensembl" id="ENSHHUP00000031044.1"/>
    </source>
</evidence>
<feature type="transmembrane region" description="Helical" evidence="11">
    <location>
        <begin position="458"/>
        <end position="477"/>
    </location>
</feature>
<keyword evidence="8" id="KW-0408">Iron</keyword>
<keyword evidence="4" id="KW-0813">Transport</keyword>
<dbReference type="SMART" id="SM00665">
    <property type="entry name" value="B561"/>
    <property type="match status" value="1"/>
</dbReference>
<evidence type="ECO:0000256" key="5">
    <source>
        <dbReference type="ARBA" id="ARBA00022692"/>
    </source>
</evidence>
<reference evidence="16" key="2">
    <citation type="submission" date="2025-08" db="UniProtKB">
        <authorList>
            <consortium name="Ensembl"/>
        </authorList>
    </citation>
    <scope>IDENTIFICATION</scope>
</reference>
<dbReference type="PROSITE" id="PS50939">
    <property type="entry name" value="CYTOCHROME_B561"/>
    <property type="match status" value="1"/>
</dbReference>
<keyword evidence="9 11" id="KW-0472">Membrane</keyword>
<comment type="similarity">
    <text evidence="3">Belongs to the FRRS1 family.</text>
</comment>
<dbReference type="Gene3D" id="2.60.40.4060">
    <property type="entry name" value="Reeler domain"/>
    <property type="match status" value="1"/>
</dbReference>
<keyword evidence="12" id="KW-0732">Signal</keyword>
<evidence type="ECO:0000256" key="9">
    <source>
        <dbReference type="ARBA" id="ARBA00023136"/>
    </source>
</evidence>
<keyword evidence="17" id="KW-1185">Reference proteome</keyword>
<keyword evidence="7 11" id="KW-1133">Transmembrane helix</keyword>
<organism evidence="16 17">
    <name type="scientific">Hucho hucho</name>
    <name type="common">huchen</name>
    <dbReference type="NCBI Taxonomy" id="62062"/>
    <lineage>
        <taxon>Eukaryota</taxon>
        <taxon>Metazoa</taxon>
        <taxon>Chordata</taxon>
        <taxon>Craniata</taxon>
        <taxon>Vertebrata</taxon>
        <taxon>Euteleostomi</taxon>
        <taxon>Actinopterygii</taxon>
        <taxon>Neopterygii</taxon>
        <taxon>Teleostei</taxon>
        <taxon>Protacanthopterygii</taxon>
        <taxon>Salmoniformes</taxon>
        <taxon>Salmonidae</taxon>
        <taxon>Salmoninae</taxon>
        <taxon>Hucho</taxon>
    </lineage>
</organism>
<comment type="subcellular location">
    <subcellularLocation>
        <location evidence="2">Membrane</location>
        <topology evidence="2">Multi-pass membrane protein</topology>
    </subcellularLocation>
</comment>
<protein>
    <submittedName>
        <fullName evidence="16">Ferric chelate reductase 1</fullName>
    </submittedName>
</protein>
<evidence type="ECO:0000256" key="12">
    <source>
        <dbReference type="SAM" id="SignalP"/>
    </source>
</evidence>
<dbReference type="Ensembl" id="ENSHHUT00000032329.1">
    <property type="protein sequence ID" value="ENSHHUP00000031044.1"/>
    <property type="gene ID" value="ENSHHUG00000019720.1"/>
</dbReference>
<dbReference type="SMART" id="SM00664">
    <property type="entry name" value="DoH"/>
    <property type="match status" value="1"/>
</dbReference>